<name>A0A0K2U9G0_LEPSM</name>
<proteinExistence type="predicted"/>
<protein>
    <submittedName>
        <fullName evidence="1">Uncharacterized protein</fullName>
    </submittedName>
</protein>
<sequence length="50" mass="5469">MRETICSGLISTRSFQTGFLSILPHRSQNALTIAANARFITPLSGPIHRS</sequence>
<dbReference type="EMBL" id="HACA01017246">
    <property type="protein sequence ID" value="CDW34607.1"/>
    <property type="molecule type" value="Transcribed_RNA"/>
</dbReference>
<evidence type="ECO:0000313" key="1">
    <source>
        <dbReference type="EMBL" id="CDW34607.1"/>
    </source>
</evidence>
<organism evidence="1">
    <name type="scientific">Lepeophtheirus salmonis</name>
    <name type="common">Salmon louse</name>
    <name type="synonym">Caligus salmonis</name>
    <dbReference type="NCBI Taxonomy" id="72036"/>
    <lineage>
        <taxon>Eukaryota</taxon>
        <taxon>Metazoa</taxon>
        <taxon>Ecdysozoa</taxon>
        <taxon>Arthropoda</taxon>
        <taxon>Crustacea</taxon>
        <taxon>Multicrustacea</taxon>
        <taxon>Hexanauplia</taxon>
        <taxon>Copepoda</taxon>
        <taxon>Siphonostomatoida</taxon>
        <taxon>Caligidae</taxon>
        <taxon>Lepeophtheirus</taxon>
    </lineage>
</organism>
<dbReference type="AlphaFoldDB" id="A0A0K2U9G0"/>
<reference evidence="1" key="1">
    <citation type="submission" date="2014-05" db="EMBL/GenBank/DDBJ databases">
        <authorList>
            <person name="Chronopoulou M."/>
        </authorList>
    </citation>
    <scope>NUCLEOTIDE SEQUENCE</scope>
    <source>
        <tissue evidence="1">Whole organism</tissue>
    </source>
</reference>
<accession>A0A0K2U9G0</accession>